<proteinExistence type="predicted"/>
<evidence type="ECO:0000313" key="2">
    <source>
        <dbReference type="Proteomes" id="UP000008694"/>
    </source>
</evidence>
<dbReference type="HOGENOM" id="CLU_3109163_0_0_1"/>
<name>D7MWZ7_ARALL</name>
<dbReference type="Proteomes" id="UP000008694">
    <property type="component" value="Unassembled WGS sequence"/>
</dbReference>
<dbReference type="Gramene" id="scaffold_24400001.1">
    <property type="protein sequence ID" value="scaffold_24400001.1"/>
    <property type="gene ID" value="scaffold_24400001.1"/>
</dbReference>
<keyword evidence="2" id="KW-1185">Reference proteome</keyword>
<organism evidence="2">
    <name type="scientific">Arabidopsis lyrata subsp. lyrata</name>
    <name type="common">Lyre-leaved rock-cress</name>
    <dbReference type="NCBI Taxonomy" id="81972"/>
    <lineage>
        <taxon>Eukaryota</taxon>
        <taxon>Viridiplantae</taxon>
        <taxon>Streptophyta</taxon>
        <taxon>Embryophyta</taxon>
        <taxon>Tracheophyta</taxon>
        <taxon>Spermatophyta</taxon>
        <taxon>Magnoliopsida</taxon>
        <taxon>eudicotyledons</taxon>
        <taxon>Gunneridae</taxon>
        <taxon>Pentapetalae</taxon>
        <taxon>rosids</taxon>
        <taxon>malvids</taxon>
        <taxon>Brassicales</taxon>
        <taxon>Brassicaceae</taxon>
        <taxon>Camelineae</taxon>
        <taxon>Arabidopsis</taxon>
    </lineage>
</organism>
<sequence>MEDFHWQFHPYSMTTAAFQSFSMKLIQSIEYEISQSDNTSYILDECLVLMF</sequence>
<reference evidence="2" key="1">
    <citation type="journal article" date="2011" name="Nat. Genet.">
        <title>The Arabidopsis lyrata genome sequence and the basis of rapid genome size change.</title>
        <authorList>
            <person name="Hu T.T."/>
            <person name="Pattyn P."/>
            <person name="Bakker E.G."/>
            <person name="Cao J."/>
            <person name="Cheng J.-F."/>
            <person name="Clark R.M."/>
            <person name="Fahlgren N."/>
            <person name="Fawcett J.A."/>
            <person name="Grimwood J."/>
            <person name="Gundlach H."/>
            <person name="Haberer G."/>
            <person name="Hollister J.D."/>
            <person name="Ossowski S."/>
            <person name="Ottilar R.P."/>
            <person name="Salamov A.A."/>
            <person name="Schneeberger K."/>
            <person name="Spannagl M."/>
            <person name="Wang X."/>
            <person name="Yang L."/>
            <person name="Nasrallah M.E."/>
            <person name="Bergelson J."/>
            <person name="Carrington J.C."/>
            <person name="Gaut B.S."/>
            <person name="Schmutz J."/>
            <person name="Mayer K.F.X."/>
            <person name="Van de Peer Y."/>
            <person name="Grigoriev I.V."/>
            <person name="Nordborg M."/>
            <person name="Weigel D."/>
            <person name="Guo Y.-L."/>
        </authorList>
    </citation>
    <scope>NUCLEOTIDE SEQUENCE [LARGE SCALE GENOMIC DNA]</scope>
    <source>
        <strain evidence="2">cv. MN47</strain>
    </source>
</reference>
<protein>
    <submittedName>
        <fullName evidence="1">Predicted protein</fullName>
    </submittedName>
</protein>
<gene>
    <name evidence="1" type="ORF">ARALYDRAFT_920392</name>
</gene>
<evidence type="ECO:0000313" key="1">
    <source>
        <dbReference type="EMBL" id="EFH38935.1"/>
    </source>
</evidence>
<accession>D7MWZ7</accession>
<dbReference type="AlphaFoldDB" id="D7MWZ7"/>
<dbReference type="EMBL" id="GL348890">
    <property type="protein sequence ID" value="EFH38935.1"/>
    <property type="molecule type" value="Genomic_DNA"/>
</dbReference>